<dbReference type="EMBL" id="UASS01000018">
    <property type="protein sequence ID" value="SPX61324.1"/>
    <property type="molecule type" value="Genomic_DNA"/>
</dbReference>
<organism evidence="1 2">
    <name type="scientific">Legionella feeleii</name>
    <dbReference type="NCBI Taxonomy" id="453"/>
    <lineage>
        <taxon>Bacteria</taxon>
        <taxon>Pseudomonadati</taxon>
        <taxon>Pseudomonadota</taxon>
        <taxon>Gammaproteobacteria</taxon>
        <taxon>Legionellales</taxon>
        <taxon>Legionellaceae</taxon>
        <taxon>Legionella</taxon>
    </lineage>
</organism>
<name>A0A2X1SY71_9GAMM</name>
<dbReference type="Proteomes" id="UP000251942">
    <property type="component" value="Unassembled WGS sequence"/>
</dbReference>
<accession>A0A2X1SY71</accession>
<dbReference type="AlphaFoldDB" id="A0A2X1SY71"/>
<evidence type="ECO:0000313" key="2">
    <source>
        <dbReference type="Proteomes" id="UP000251942"/>
    </source>
</evidence>
<gene>
    <name evidence="1" type="ORF">NCTC12022_02064</name>
</gene>
<evidence type="ECO:0000313" key="1">
    <source>
        <dbReference type="EMBL" id="SPX61324.1"/>
    </source>
</evidence>
<sequence length="39" mass="4255">MKLGNGMLGYGQVVARVYDLLAIAGGCSITMNWPHEIFQ</sequence>
<protein>
    <submittedName>
        <fullName evidence="1">Uncharacterized protein</fullName>
    </submittedName>
</protein>
<reference evidence="1 2" key="1">
    <citation type="submission" date="2018-06" db="EMBL/GenBank/DDBJ databases">
        <authorList>
            <consortium name="Pathogen Informatics"/>
            <person name="Doyle S."/>
        </authorList>
    </citation>
    <scope>NUCLEOTIDE SEQUENCE [LARGE SCALE GENOMIC DNA]</scope>
    <source>
        <strain evidence="1 2">NCTC12022</strain>
    </source>
</reference>
<proteinExistence type="predicted"/>